<dbReference type="PANTHER" id="PTHR43297">
    <property type="entry name" value="OLIGOPEPTIDE TRANSPORT ATP-BINDING PROTEIN APPD"/>
    <property type="match status" value="1"/>
</dbReference>
<dbReference type="Proteomes" id="UP000000814">
    <property type="component" value="Chromosome"/>
</dbReference>
<dbReference type="PANTHER" id="PTHR43297:SF2">
    <property type="entry name" value="DIPEPTIDE TRANSPORT ATP-BINDING PROTEIN DPPD"/>
    <property type="match status" value="1"/>
</dbReference>
<accession>Q97ED1</accession>
<dbReference type="GO" id="GO:0005886">
    <property type="term" value="C:plasma membrane"/>
    <property type="evidence" value="ECO:0007669"/>
    <property type="project" value="UniProtKB-SubCell"/>
</dbReference>
<keyword evidence="10" id="KW-1185">Reference proteome</keyword>
<protein>
    <submittedName>
        <fullName evidence="9">Oligopeptide ABC transporter, ATPase component</fullName>
    </submittedName>
</protein>
<dbReference type="InterPro" id="IPR017871">
    <property type="entry name" value="ABC_transporter-like_CS"/>
</dbReference>
<dbReference type="AlphaFoldDB" id="Q97ED1"/>
<dbReference type="KEGG" id="cac:CA_C3182"/>
<dbReference type="SMART" id="SM00382">
    <property type="entry name" value="AAA"/>
    <property type="match status" value="1"/>
</dbReference>
<dbReference type="InterPro" id="IPR050388">
    <property type="entry name" value="ABC_Ni/Peptide_Import"/>
</dbReference>
<dbReference type="Pfam" id="PF08352">
    <property type="entry name" value="oligo_HPY"/>
    <property type="match status" value="1"/>
</dbReference>
<dbReference type="GO" id="GO:0005524">
    <property type="term" value="F:ATP binding"/>
    <property type="evidence" value="ECO:0007669"/>
    <property type="project" value="UniProtKB-KW"/>
</dbReference>
<dbReference type="PIR" id="D97291">
    <property type="entry name" value="D97291"/>
</dbReference>
<dbReference type="FunFam" id="3.40.50.300:FF:000016">
    <property type="entry name" value="Oligopeptide ABC transporter ATP-binding component"/>
    <property type="match status" value="1"/>
</dbReference>
<keyword evidence="5" id="KW-0547">Nucleotide-binding</keyword>
<keyword evidence="7" id="KW-0472">Membrane</keyword>
<dbReference type="NCBIfam" id="TIGR01727">
    <property type="entry name" value="oligo_HPY"/>
    <property type="match status" value="1"/>
</dbReference>
<keyword evidence="6" id="KW-0067">ATP-binding</keyword>
<dbReference type="SUPFAM" id="SSF52540">
    <property type="entry name" value="P-loop containing nucleoside triphosphate hydrolases"/>
    <property type="match status" value="1"/>
</dbReference>
<dbReference type="InterPro" id="IPR003593">
    <property type="entry name" value="AAA+_ATPase"/>
</dbReference>
<dbReference type="PROSITE" id="PS00211">
    <property type="entry name" value="ABC_TRANSPORTER_1"/>
    <property type="match status" value="1"/>
</dbReference>
<dbReference type="eggNOG" id="COG0444">
    <property type="taxonomic scope" value="Bacteria"/>
</dbReference>
<evidence type="ECO:0000313" key="10">
    <source>
        <dbReference type="Proteomes" id="UP000000814"/>
    </source>
</evidence>
<evidence type="ECO:0000256" key="1">
    <source>
        <dbReference type="ARBA" id="ARBA00004202"/>
    </source>
</evidence>
<gene>
    <name evidence="9" type="ordered locus">CA_C3182</name>
</gene>
<evidence type="ECO:0000256" key="4">
    <source>
        <dbReference type="ARBA" id="ARBA00022475"/>
    </source>
</evidence>
<name>Q97ED1_CLOAB</name>
<dbReference type="InterPro" id="IPR027417">
    <property type="entry name" value="P-loop_NTPase"/>
</dbReference>
<evidence type="ECO:0000256" key="5">
    <source>
        <dbReference type="ARBA" id="ARBA00022741"/>
    </source>
</evidence>
<dbReference type="OrthoDB" id="9806285at2"/>
<dbReference type="Gene3D" id="3.40.50.300">
    <property type="entry name" value="P-loop containing nucleotide triphosphate hydrolases"/>
    <property type="match status" value="1"/>
</dbReference>
<dbReference type="PROSITE" id="PS50893">
    <property type="entry name" value="ABC_TRANSPORTER_2"/>
    <property type="match status" value="1"/>
</dbReference>
<evidence type="ECO:0000256" key="3">
    <source>
        <dbReference type="ARBA" id="ARBA00022448"/>
    </source>
</evidence>
<dbReference type="Pfam" id="PF00005">
    <property type="entry name" value="ABC_tran"/>
    <property type="match status" value="1"/>
</dbReference>
<feature type="domain" description="ABC transporter" evidence="8">
    <location>
        <begin position="6"/>
        <end position="256"/>
    </location>
</feature>
<keyword evidence="4" id="KW-1003">Cell membrane</keyword>
<dbReference type="EMBL" id="AE001437">
    <property type="protein sequence ID" value="AAK81119.1"/>
    <property type="molecule type" value="Genomic_DNA"/>
</dbReference>
<evidence type="ECO:0000313" key="9">
    <source>
        <dbReference type="EMBL" id="AAK81119.1"/>
    </source>
</evidence>
<dbReference type="HOGENOM" id="CLU_000604_1_23_9"/>
<evidence type="ECO:0000256" key="6">
    <source>
        <dbReference type="ARBA" id="ARBA00022840"/>
    </source>
</evidence>
<keyword evidence="3" id="KW-0813">Transport</keyword>
<evidence type="ECO:0000256" key="7">
    <source>
        <dbReference type="ARBA" id="ARBA00023136"/>
    </source>
</evidence>
<dbReference type="CDD" id="cd03257">
    <property type="entry name" value="ABC_NikE_OppD_transporters"/>
    <property type="match status" value="1"/>
</dbReference>
<dbReference type="GeneID" id="44999669"/>
<dbReference type="InterPro" id="IPR013563">
    <property type="entry name" value="Oligopep_ABC_C"/>
</dbReference>
<dbReference type="GO" id="GO:0015833">
    <property type="term" value="P:peptide transport"/>
    <property type="evidence" value="ECO:0007669"/>
    <property type="project" value="InterPro"/>
</dbReference>
<comment type="similarity">
    <text evidence="2">Belongs to the ABC transporter superfamily.</text>
</comment>
<comment type="subcellular location">
    <subcellularLocation>
        <location evidence="1">Cell membrane</location>
        <topology evidence="1">Peripheral membrane protein</topology>
    </subcellularLocation>
</comment>
<proteinExistence type="inferred from homology"/>
<dbReference type="PATRIC" id="fig|272562.8.peg.3362"/>
<dbReference type="GO" id="GO:0016887">
    <property type="term" value="F:ATP hydrolysis activity"/>
    <property type="evidence" value="ECO:0007669"/>
    <property type="project" value="InterPro"/>
</dbReference>
<evidence type="ECO:0000259" key="8">
    <source>
        <dbReference type="PROSITE" id="PS50893"/>
    </source>
</evidence>
<sequence>MKEDLLKISNLKTYFYIDNDIRKAVDNISFSVKKGETVCIVGESGCGKSVTSLSIMGLINEPGRIINGEILYKNNDLLKLSKSDLQKLRGKEISMIFQEPMTSLNPVFTIGHQITEILLEHELINKDEAYKKAIRLINSVGLPRAEEIMKSYPHKLSGGMLQRIIIAMALSSNPKLLIADEPTTALDVTIQAQILDLLKKLKSTLNTSILFITHDLGVVAEIADYVIVMYAGKIIEEAPVIELFKNPKHPYTQGLLNSKPIIGKHRDKLYSIKGSVPDLSKLNESCYFHDRCEHCKDICTKKSPAFTVNNNHKTACWLYERRYK</sequence>
<evidence type="ECO:0000256" key="2">
    <source>
        <dbReference type="ARBA" id="ARBA00005417"/>
    </source>
</evidence>
<organism evidence="9 10">
    <name type="scientific">Clostridium acetobutylicum (strain ATCC 824 / DSM 792 / JCM 1419 / IAM 19013 / LMG 5710 / NBRC 13948 / NRRL B-527 / VKM B-1787 / 2291 / W)</name>
    <dbReference type="NCBI Taxonomy" id="272562"/>
    <lineage>
        <taxon>Bacteria</taxon>
        <taxon>Bacillati</taxon>
        <taxon>Bacillota</taxon>
        <taxon>Clostridia</taxon>
        <taxon>Eubacteriales</taxon>
        <taxon>Clostridiaceae</taxon>
        <taxon>Clostridium</taxon>
    </lineage>
</organism>
<reference evidence="9 10" key="1">
    <citation type="journal article" date="2001" name="J. Bacteriol.">
        <title>Genome sequence and comparative analysis of the solvent-producing bacterium Clostridium acetobutylicum.</title>
        <authorList>
            <person name="Nolling J."/>
            <person name="Breton G."/>
            <person name="Omelchenko M.V."/>
            <person name="Makarova K.S."/>
            <person name="Zeng Q."/>
            <person name="Gibson R."/>
            <person name="Lee H.M."/>
            <person name="Dubois J."/>
            <person name="Qiu D."/>
            <person name="Hitti J."/>
            <person name="Wolf Y.I."/>
            <person name="Tatusov R.L."/>
            <person name="Sabathe F."/>
            <person name="Doucette-Stamm L."/>
            <person name="Soucaille P."/>
            <person name="Daly M.J."/>
            <person name="Bennett G.N."/>
            <person name="Koonin E.V."/>
            <person name="Smith D.R."/>
        </authorList>
    </citation>
    <scope>NUCLEOTIDE SEQUENCE [LARGE SCALE GENOMIC DNA]</scope>
    <source>
        <strain evidence="10">ATCC 824 / DSM 792 / JCM 1419 / LMG 5710 / VKM B-1787</strain>
    </source>
</reference>
<dbReference type="STRING" id="272562.CA_C3182"/>
<dbReference type="InterPro" id="IPR003439">
    <property type="entry name" value="ABC_transporter-like_ATP-bd"/>
</dbReference>
<dbReference type="RefSeq" id="WP_010966459.1">
    <property type="nucleotide sequence ID" value="NC_003030.1"/>
</dbReference>